<sequence length="50" mass="5651">MDMMFLTDSCQICTEAPKKAEVMSNEAEIISSADILVLFFMLMKKETDLS</sequence>
<accession>A0A645C250</accession>
<evidence type="ECO:0000313" key="1">
    <source>
        <dbReference type="EMBL" id="MPM69423.1"/>
    </source>
</evidence>
<comment type="caution">
    <text evidence="1">The sequence shown here is derived from an EMBL/GenBank/DDBJ whole genome shotgun (WGS) entry which is preliminary data.</text>
</comment>
<dbReference type="AlphaFoldDB" id="A0A645C250"/>
<proteinExistence type="predicted"/>
<protein>
    <submittedName>
        <fullName evidence="1">Uncharacterized protein</fullName>
    </submittedName>
</protein>
<gene>
    <name evidence="1" type="ORF">SDC9_116368</name>
</gene>
<dbReference type="EMBL" id="VSSQ01022863">
    <property type="protein sequence ID" value="MPM69423.1"/>
    <property type="molecule type" value="Genomic_DNA"/>
</dbReference>
<name>A0A645C250_9ZZZZ</name>
<reference evidence="1" key="1">
    <citation type="submission" date="2019-08" db="EMBL/GenBank/DDBJ databases">
        <authorList>
            <person name="Kucharzyk K."/>
            <person name="Murdoch R.W."/>
            <person name="Higgins S."/>
            <person name="Loffler F."/>
        </authorList>
    </citation>
    <scope>NUCLEOTIDE SEQUENCE</scope>
</reference>
<organism evidence="1">
    <name type="scientific">bioreactor metagenome</name>
    <dbReference type="NCBI Taxonomy" id="1076179"/>
    <lineage>
        <taxon>unclassified sequences</taxon>
        <taxon>metagenomes</taxon>
        <taxon>ecological metagenomes</taxon>
    </lineage>
</organism>